<reference evidence="1 2" key="1">
    <citation type="journal article" date="2019" name="Commun. Biol.">
        <title>The bagworm genome reveals a unique fibroin gene that provides high tensile strength.</title>
        <authorList>
            <person name="Kono N."/>
            <person name="Nakamura H."/>
            <person name="Ohtoshi R."/>
            <person name="Tomita M."/>
            <person name="Numata K."/>
            <person name="Arakawa K."/>
        </authorList>
    </citation>
    <scope>NUCLEOTIDE SEQUENCE [LARGE SCALE GENOMIC DNA]</scope>
</reference>
<evidence type="ECO:0000313" key="1">
    <source>
        <dbReference type="EMBL" id="GBP36118.1"/>
    </source>
</evidence>
<name>A0A4C1VAI0_EUMVA</name>
<gene>
    <name evidence="1" type="ORF">EVAR_93811_1</name>
</gene>
<keyword evidence="2" id="KW-1185">Reference proteome</keyword>
<proteinExistence type="predicted"/>
<protein>
    <submittedName>
        <fullName evidence="1">Uncharacterized protein</fullName>
    </submittedName>
</protein>
<dbReference type="Proteomes" id="UP000299102">
    <property type="component" value="Unassembled WGS sequence"/>
</dbReference>
<evidence type="ECO:0000313" key="2">
    <source>
        <dbReference type="Proteomes" id="UP000299102"/>
    </source>
</evidence>
<organism evidence="1 2">
    <name type="scientific">Eumeta variegata</name>
    <name type="common">Bagworm moth</name>
    <name type="synonym">Eumeta japonica</name>
    <dbReference type="NCBI Taxonomy" id="151549"/>
    <lineage>
        <taxon>Eukaryota</taxon>
        <taxon>Metazoa</taxon>
        <taxon>Ecdysozoa</taxon>
        <taxon>Arthropoda</taxon>
        <taxon>Hexapoda</taxon>
        <taxon>Insecta</taxon>
        <taxon>Pterygota</taxon>
        <taxon>Neoptera</taxon>
        <taxon>Endopterygota</taxon>
        <taxon>Lepidoptera</taxon>
        <taxon>Glossata</taxon>
        <taxon>Ditrysia</taxon>
        <taxon>Tineoidea</taxon>
        <taxon>Psychidae</taxon>
        <taxon>Oiketicinae</taxon>
        <taxon>Eumeta</taxon>
    </lineage>
</organism>
<accession>A0A4C1VAI0</accession>
<comment type="caution">
    <text evidence="1">The sequence shown here is derived from an EMBL/GenBank/DDBJ whole genome shotgun (WGS) entry which is preliminary data.</text>
</comment>
<dbReference type="AlphaFoldDB" id="A0A4C1VAI0"/>
<dbReference type="EMBL" id="BGZK01000314">
    <property type="protein sequence ID" value="GBP36118.1"/>
    <property type="molecule type" value="Genomic_DNA"/>
</dbReference>
<sequence length="104" mass="11474">MKRRTAARACPVPCHALEGKLLFRNVISDEKTTKGRLRKATPLFFTSPPSRNNPAASRVICRRSKINVCLEASKTISKRSISCRGLLGNLKEWASAGRSHALVL</sequence>